<sequence length="62" mass="6607">MEPEQRATPSPDGRAAGERAAEEPEGGEAACLLHRVCPECGRLADDPRARECARCGRGLPPH</sequence>
<dbReference type="Proteomes" id="UP001501303">
    <property type="component" value="Unassembled WGS sequence"/>
</dbReference>
<evidence type="ECO:0008006" key="4">
    <source>
        <dbReference type="Google" id="ProtNLM"/>
    </source>
</evidence>
<keyword evidence="3" id="KW-1185">Reference proteome</keyword>
<gene>
    <name evidence="2" type="ORF">GCM10009716_07400</name>
</gene>
<accession>A0ABP5A474</accession>
<evidence type="ECO:0000313" key="2">
    <source>
        <dbReference type="EMBL" id="GAA1900076.1"/>
    </source>
</evidence>
<dbReference type="EMBL" id="BAAAMJ010000008">
    <property type="protein sequence ID" value="GAA1900076.1"/>
    <property type="molecule type" value="Genomic_DNA"/>
</dbReference>
<feature type="region of interest" description="Disordered" evidence="1">
    <location>
        <begin position="1"/>
        <end position="26"/>
    </location>
</feature>
<evidence type="ECO:0000313" key="3">
    <source>
        <dbReference type="Proteomes" id="UP001501303"/>
    </source>
</evidence>
<evidence type="ECO:0000256" key="1">
    <source>
        <dbReference type="SAM" id="MobiDB-lite"/>
    </source>
</evidence>
<dbReference type="RefSeq" id="WP_344258805.1">
    <property type="nucleotide sequence ID" value="NZ_BAAAMJ010000008.1"/>
</dbReference>
<organism evidence="2 3">
    <name type="scientific">Streptomyces sodiiphilus</name>
    <dbReference type="NCBI Taxonomy" id="226217"/>
    <lineage>
        <taxon>Bacteria</taxon>
        <taxon>Bacillati</taxon>
        <taxon>Actinomycetota</taxon>
        <taxon>Actinomycetes</taxon>
        <taxon>Kitasatosporales</taxon>
        <taxon>Streptomycetaceae</taxon>
        <taxon>Streptomyces</taxon>
    </lineage>
</organism>
<comment type="caution">
    <text evidence="2">The sequence shown here is derived from an EMBL/GenBank/DDBJ whole genome shotgun (WGS) entry which is preliminary data.</text>
</comment>
<reference evidence="3" key="1">
    <citation type="journal article" date="2019" name="Int. J. Syst. Evol. Microbiol.">
        <title>The Global Catalogue of Microorganisms (GCM) 10K type strain sequencing project: providing services to taxonomists for standard genome sequencing and annotation.</title>
        <authorList>
            <consortium name="The Broad Institute Genomics Platform"/>
            <consortium name="The Broad Institute Genome Sequencing Center for Infectious Disease"/>
            <person name="Wu L."/>
            <person name="Ma J."/>
        </authorList>
    </citation>
    <scope>NUCLEOTIDE SEQUENCE [LARGE SCALE GENOMIC DNA]</scope>
    <source>
        <strain evidence="3">JCM 13581</strain>
    </source>
</reference>
<name>A0ABP5A474_9ACTN</name>
<protein>
    <recommendedName>
        <fullName evidence="4">Zinc ribbon domain-containing protein</fullName>
    </recommendedName>
</protein>
<proteinExistence type="predicted"/>